<accession>A0A2I0WWG0</accession>
<feature type="transmembrane region" description="Helical" evidence="1">
    <location>
        <begin position="98"/>
        <end position="122"/>
    </location>
</feature>
<keyword evidence="1" id="KW-0812">Transmembrane</keyword>
<evidence type="ECO:0000313" key="3">
    <source>
        <dbReference type="Proteomes" id="UP000233837"/>
    </source>
</evidence>
<dbReference type="EMBL" id="KZ502395">
    <property type="protein sequence ID" value="PKU79981.1"/>
    <property type="molecule type" value="Genomic_DNA"/>
</dbReference>
<reference evidence="2 3" key="2">
    <citation type="journal article" date="2017" name="Nature">
        <title>The Apostasia genome and the evolution of orchids.</title>
        <authorList>
            <person name="Zhang G.Q."/>
            <person name="Liu K.W."/>
            <person name="Li Z."/>
            <person name="Lohaus R."/>
            <person name="Hsiao Y.Y."/>
            <person name="Niu S.C."/>
            <person name="Wang J.Y."/>
            <person name="Lin Y.C."/>
            <person name="Xu Q."/>
            <person name="Chen L.J."/>
            <person name="Yoshida K."/>
            <person name="Fujiwara S."/>
            <person name="Wang Z.W."/>
            <person name="Zhang Y.Q."/>
            <person name="Mitsuda N."/>
            <person name="Wang M."/>
            <person name="Liu G.H."/>
            <person name="Pecoraro L."/>
            <person name="Huang H.X."/>
            <person name="Xiao X.J."/>
            <person name="Lin M."/>
            <person name="Wu X.Y."/>
            <person name="Wu W.L."/>
            <person name="Chen Y.Y."/>
            <person name="Chang S.B."/>
            <person name="Sakamoto S."/>
            <person name="Ohme-Takagi M."/>
            <person name="Yagi M."/>
            <person name="Zeng S.J."/>
            <person name="Shen C.Y."/>
            <person name="Yeh C.M."/>
            <person name="Luo Y.B."/>
            <person name="Tsai W.C."/>
            <person name="Van de Peer Y."/>
            <person name="Liu Z.J."/>
        </authorList>
    </citation>
    <scope>NUCLEOTIDE SEQUENCE [LARGE SCALE GENOMIC DNA]</scope>
    <source>
        <tissue evidence="2">The whole plant</tissue>
    </source>
</reference>
<gene>
    <name evidence="2" type="ORF">MA16_Dca014346</name>
</gene>
<keyword evidence="1" id="KW-0472">Membrane</keyword>
<name>A0A2I0WWG0_9ASPA</name>
<evidence type="ECO:0000313" key="2">
    <source>
        <dbReference type="EMBL" id="PKU79981.1"/>
    </source>
</evidence>
<reference evidence="2 3" key="1">
    <citation type="journal article" date="2016" name="Sci. Rep.">
        <title>The Dendrobium catenatum Lindl. genome sequence provides insights into polysaccharide synthase, floral development and adaptive evolution.</title>
        <authorList>
            <person name="Zhang G.Q."/>
            <person name="Xu Q."/>
            <person name="Bian C."/>
            <person name="Tsai W.C."/>
            <person name="Yeh C.M."/>
            <person name="Liu K.W."/>
            <person name="Yoshida K."/>
            <person name="Zhang L.S."/>
            <person name="Chang S.B."/>
            <person name="Chen F."/>
            <person name="Shi Y."/>
            <person name="Su Y.Y."/>
            <person name="Zhang Y.Q."/>
            <person name="Chen L.J."/>
            <person name="Yin Y."/>
            <person name="Lin M."/>
            <person name="Huang H."/>
            <person name="Deng H."/>
            <person name="Wang Z.W."/>
            <person name="Zhu S.L."/>
            <person name="Zhao X."/>
            <person name="Deng C."/>
            <person name="Niu S.C."/>
            <person name="Huang J."/>
            <person name="Wang M."/>
            <person name="Liu G.H."/>
            <person name="Yang H.J."/>
            <person name="Xiao X.J."/>
            <person name="Hsiao Y.Y."/>
            <person name="Wu W.L."/>
            <person name="Chen Y.Y."/>
            <person name="Mitsuda N."/>
            <person name="Ohme-Takagi M."/>
            <person name="Luo Y.B."/>
            <person name="Van de Peer Y."/>
            <person name="Liu Z.J."/>
        </authorList>
    </citation>
    <scope>NUCLEOTIDE SEQUENCE [LARGE SCALE GENOMIC DNA]</scope>
    <source>
        <tissue evidence="2">The whole plant</tissue>
    </source>
</reference>
<dbReference type="Proteomes" id="UP000233837">
    <property type="component" value="Unassembled WGS sequence"/>
</dbReference>
<dbReference type="AlphaFoldDB" id="A0A2I0WWG0"/>
<keyword evidence="3" id="KW-1185">Reference proteome</keyword>
<proteinExistence type="predicted"/>
<keyword evidence="1" id="KW-1133">Transmembrane helix</keyword>
<organism evidence="2 3">
    <name type="scientific">Dendrobium catenatum</name>
    <dbReference type="NCBI Taxonomy" id="906689"/>
    <lineage>
        <taxon>Eukaryota</taxon>
        <taxon>Viridiplantae</taxon>
        <taxon>Streptophyta</taxon>
        <taxon>Embryophyta</taxon>
        <taxon>Tracheophyta</taxon>
        <taxon>Spermatophyta</taxon>
        <taxon>Magnoliopsida</taxon>
        <taxon>Liliopsida</taxon>
        <taxon>Asparagales</taxon>
        <taxon>Orchidaceae</taxon>
        <taxon>Epidendroideae</taxon>
        <taxon>Malaxideae</taxon>
        <taxon>Dendrobiinae</taxon>
        <taxon>Dendrobium</taxon>
    </lineage>
</organism>
<evidence type="ECO:0000256" key="1">
    <source>
        <dbReference type="SAM" id="Phobius"/>
    </source>
</evidence>
<protein>
    <submittedName>
        <fullName evidence="2">Uncharacterized protein</fullName>
    </submittedName>
</protein>
<sequence length="123" mass="13913">MSRSTWGNQAHNPHWLEFIPLCYCYAGPAWTGSTWTGPAGPGFLQAETAQRPGGRRKGGWGFLAWALGVAGDCWRVVLPLELKNIVSCFGFYHLLRKYNYLLLFFQSFLPFLSAFPLMVAVFY</sequence>